<evidence type="ECO:0000313" key="2">
    <source>
        <dbReference type="Proteomes" id="UP000013015"/>
    </source>
</evidence>
<name>N6XCU2_9ACTO</name>
<dbReference type="EMBL" id="AQHZ01000003">
    <property type="protein sequence ID" value="ENO19063.1"/>
    <property type="molecule type" value="Genomic_DNA"/>
</dbReference>
<dbReference type="Proteomes" id="UP000013015">
    <property type="component" value="Unassembled WGS sequence"/>
</dbReference>
<dbReference type="AlphaFoldDB" id="N6XCU2"/>
<dbReference type="STRING" id="888050.HMPREF9004_0207"/>
<accession>N6XCU2</accession>
<dbReference type="eggNOG" id="ENOG5032V3S">
    <property type="taxonomic scope" value="Bacteria"/>
</dbReference>
<dbReference type="PATRIC" id="fig|888050.3.peg.203"/>
<reference evidence="1 2" key="1">
    <citation type="submission" date="2013-03" db="EMBL/GenBank/DDBJ databases">
        <title>Reference genome for the Human Microbiome Project.</title>
        <authorList>
            <person name="Aqrawi P."/>
            <person name="Ayvaz T."/>
            <person name="Bess C."/>
            <person name="Blankenburg K."/>
            <person name="Coyle M."/>
            <person name="Deng J."/>
            <person name="Forbes L."/>
            <person name="Fowler G."/>
            <person name="Francisco L."/>
            <person name="Fu Q."/>
            <person name="Gibbs R."/>
            <person name="Gross S."/>
            <person name="Gubbala S."/>
            <person name="Hale W."/>
            <person name="Hemphill L."/>
            <person name="Highlander S."/>
            <person name="Hirani K."/>
            <person name="Jackson L."/>
            <person name="Jakkamsetti A."/>
            <person name="Javaid M."/>
            <person name="Jayaseelan J.C."/>
            <person name="Jiang H."/>
            <person name="Joshi V."/>
            <person name="Korchina V."/>
            <person name="Kovar C."/>
            <person name="Lara F."/>
            <person name="Lee S."/>
            <person name="Liu Y."/>
            <person name="Mata R."/>
            <person name="Mathew T."/>
            <person name="Munidasa M."/>
            <person name="Muzny D."/>
            <person name="Nazareth L."/>
            <person name="Ngo R."/>
            <person name="Nguyen L."/>
            <person name="Nguyen N."/>
            <person name="Okwuonu G."/>
            <person name="Ongeri F."/>
            <person name="Palculict T."/>
            <person name="Patil S."/>
            <person name="Petrosino J."/>
            <person name="Pham C."/>
            <person name="Pham P."/>
            <person name="Pu L.-L."/>
            <person name="Qin X."/>
            <person name="Qu J."/>
            <person name="Reid J."/>
            <person name="Ross M."/>
            <person name="Ruth R."/>
            <person name="Saada N."/>
            <person name="San Lucas F."/>
            <person name="Santibanez J."/>
            <person name="Shang Y."/>
            <person name="Simmons D."/>
            <person name="Song X.-Z."/>
            <person name="Tang L.-Y."/>
            <person name="Thornton R."/>
            <person name="Warren J."/>
            <person name="Weissenberger G."/>
            <person name="Wilczek-Boney K."/>
            <person name="Worley K."/>
            <person name="Youmans B."/>
            <person name="Zhang J."/>
            <person name="Zhang L."/>
            <person name="Zhao Z."/>
            <person name="Zhou C."/>
            <person name="Zhu D."/>
            <person name="Zhu Y."/>
        </authorList>
    </citation>
    <scope>NUCLEOTIDE SEQUENCE [LARGE SCALE GENOMIC DNA]</scope>
    <source>
        <strain evidence="1 2">F0333</strain>
    </source>
</reference>
<evidence type="ECO:0000313" key="1">
    <source>
        <dbReference type="EMBL" id="ENO19063.1"/>
    </source>
</evidence>
<keyword evidence="2" id="KW-1185">Reference proteome</keyword>
<dbReference type="RefSeq" id="WP_005961816.1">
    <property type="nucleotide sequence ID" value="NZ_CP040505.1"/>
</dbReference>
<organism evidence="1 2">
    <name type="scientific">Schaalia cardiffensis F0333</name>
    <dbReference type="NCBI Taxonomy" id="888050"/>
    <lineage>
        <taxon>Bacteria</taxon>
        <taxon>Bacillati</taxon>
        <taxon>Actinomycetota</taxon>
        <taxon>Actinomycetes</taxon>
        <taxon>Actinomycetales</taxon>
        <taxon>Actinomycetaceae</taxon>
        <taxon>Schaalia</taxon>
    </lineage>
</organism>
<proteinExistence type="predicted"/>
<dbReference type="HOGENOM" id="CLU_128041_0_0_11"/>
<protein>
    <submittedName>
        <fullName evidence="1">Uncharacterized protein</fullName>
    </submittedName>
</protein>
<sequence>MPNLIPTEVSVLLPEGDRRAPAEQLESGEWIIAGRHAIILANKESVLDSGMWYEIATAKWSAEDRVLSVEWMDPARTPIRVETVSQDPRVFMRILSERVNHSIVVHKSTQVSNGTTITVWIRRREDDQLFSVLAAFGPLDEACEREAAHFEQQLREGVGLD</sequence>
<gene>
    <name evidence="1" type="ORF">HMPREF9004_0207</name>
</gene>
<comment type="caution">
    <text evidence="1">The sequence shown here is derived from an EMBL/GenBank/DDBJ whole genome shotgun (WGS) entry which is preliminary data.</text>
</comment>
<dbReference type="OrthoDB" id="3260805at2"/>